<evidence type="ECO:0000259" key="11">
    <source>
        <dbReference type="PROSITE" id="PS50923"/>
    </source>
</evidence>
<dbReference type="FunFam" id="2.10.70.10:FF:000011">
    <property type="entry name" value="CUB and sushi domain-containing protein 3 isoform A"/>
    <property type="match status" value="1"/>
</dbReference>
<name>A0A7J5X9Y3_DISMA</name>
<feature type="region of interest" description="Disordered" evidence="8">
    <location>
        <begin position="314"/>
        <end position="333"/>
    </location>
</feature>
<evidence type="ECO:0000313" key="13">
    <source>
        <dbReference type="Proteomes" id="UP000518266"/>
    </source>
</evidence>
<evidence type="ECO:0000256" key="4">
    <source>
        <dbReference type="ARBA" id="ARBA00023136"/>
    </source>
</evidence>
<evidence type="ECO:0000256" key="7">
    <source>
        <dbReference type="PROSITE-ProRule" id="PRU00302"/>
    </source>
</evidence>
<feature type="domain" description="Sushi" evidence="11">
    <location>
        <begin position="87"/>
        <end position="144"/>
    </location>
</feature>
<feature type="transmembrane region" description="Helical" evidence="9">
    <location>
        <begin position="568"/>
        <end position="589"/>
    </location>
</feature>
<dbReference type="AlphaFoldDB" id="A0A7J5X9Y3"/>
<keyword evidence="2 10" id="KW-0732">Signal</keyword>
<evidence type="ECO:0000256" key="2">
    <source>
        <dbReference type="ARBA" id="ARBA00022729"/>
    </source>
</evidence>
<dbReference type="EMBL" id="JAAKFY010000026">
    <property type="protein sequence ID" value="KAF3833633.1"/>
    <property type="molecule type" value="Genomic_DNA"/>
</dbReference>
<dbReference type="PANTHER" id="PTHR45656">
    <property type="entry name" value="PROTEIN CBR-CLEC-78"/>
    <property type="match status" value="1"/>
</dbReference>
<dbReference type="PROSITE" id="PS50923">
    <property type="entry name" value="SUSHI"/>
    <property type="match status" value="4"/>
</dbReference>
<evidence type="ECO:0000256" key="1">
    <source>
        <dbReference type="ARBA" id="ARBA00004370"/>
    </source>
</evidence>
<dbReference type="Pfam" id="PF00084">
    <property type="entry name" value="Sushi"/>
    <property type="match status" value="5"/>
</dbReference>
<sequence length="644" mass="69439">MTSLKQVNQLNMWLTVSSLCSDWTVVLCDRPSMPPYTQISGDRRTVGSVIRYTCIGQRSVVGNTTRMCQLDGQWSGSPPHCSGDSAGLCGDPGTPVHGIRLGEDFTVGSAVRFSCEPGYLLKGSPERTCLTNGTWLGTQPECHVMSCGNPGTPRNAQILIHDGLTFSRSITYSCREGYYSTGLLSRHCTVNATWTGNTPECSVIHCGDPGVPANGVRSGNDFTYNNTVSYQCTPGFTMDADRASTLKCTKDRTWNGTKPLCKAIVCGPAPIIPNGQVVGTDFIWGSSISYSCNQGYQLSLPTLCSVATRGCQPRGGGTTEDSPTSPLSPSPATLPSSLSAAFCSSAAERATYCRAPSLALVCPSSLGVVINLTHHCSQPEMSSQSDVRAIELPSLGYTLIYTCQPADNRSSGNSPVTVQDPPSKLPVPVGVFAKNSLWRGSYEYLGKKQPAMLSITAFEPFSYRVNGTLIDHSGVELKLSGTFKKEEAQLLLQVHQIRGPVEIFVNKFKIDNWALDGHVSYISSSNSFVYQGFVRGKGFGQFGLQRLESLDPSGDNTGYNFASNSSSVAAAILVPFIAMIIAGFALYLYKHRRRPKVPFNGYVGHENTNGRATFENPMYDRNIQPTDILASETEFTVSTVCTAV</sequence>
<dbReference type="Gene3D" id="2.10.70.10">
    <property type="entry name" value="Complement Module, domain 1"/>
    <property type="match status" value="5"/>
</dbReference>
<keyword evidence="4 9" id="KW-0472">Membrane</keyword>
<dbReference type="InterPro" id="IPR000436">
    <property type="entry name" value="Sushi_SCR_CCP_dom"/>
</dbReference>
<dbReference type="Proteomes" id="UP000518266">
    <property type="component" value="Unassembled WGS sequence"/>
</dbReference>
<keyword evidence="9" id="KW-0812">Transmembrane</keyword>
<comment type="subcellular location">
    <subcellularLocation>
        <location evidence="1">Membrane</location>
    </subcellularLocation>
</comment>
<reference evidence="12 13" key="1">
    <citation type="submission" date="2020-03" db="EMBL/GenBank/DDBJ databases">
        <title>Dissostichus mawsoni Genome sequencing and assembly.</title>
        <authorList>
            <person name="Park H."/>
        </authorList>
    </citation>
    <scope>NUCLEOTIDE SEQUENCE [LARGE SCALE GENOMIC DNA]</scope>
    <source>
        <strain evidence="12">DM0001</strain>
        <tissue evidence="12">Muscle</tissue>
    </source>
</reference>
<keyword evidence="5 7" id="KW-1015">Disulfide bond</keyword>
<feature type="domain" description="Sushi" evidence="11">
    <location>
        <begin position="145"/>
        <end position="203"/>
    </location>
</feature>
<feature type="domain" description="Sushi" evidence="11">
    <location>
        <begin position="204"/>
        <end position="263"/>
    </location>
</feature>
<keyword evidence="3" id="KW-0677">Repeat</keyword>
<dbReference type="PANTHER" id="PTHR45656:SF4">
    <property type="entry name" value="PROTEIN CBR-CLEC-78"/>
    <property type="match status" value="1"/>
</dbReference>
<evidence type="ECO:0000256" key="9">
    <source>
        <dbReference type="SAM" id="Phobius"/>
    </source>
</evidence>
<keyword evidence="13" id="KW-1185">Reference proteome</keyword>
<accession>A0A7J5X9Y3</accession>
<feature type="compositionally biased region" description="Low complexity" evidence="8">
    <location>
        <begin position="322"/>
        <end position="333"/>
    </location>
</feature>
<comment type="caution">
    <text evidence="7">Lacks conserved residue(s) required for the propagation of feature annotation.</text>
</comment>
<dbReference type="InterPro" id="IPR035976">
    <property type="entry name" value="Sushi/SCR/CCP_sf"/>
</dbReference>
<feature type="disulfide bond" evidence="7">
    <location>
        <begin position="54"/>
        <end position="81"/>
    </location>
</feature>
<evidence type="ECO:0000256" key="5">
    <source>
        <dbReference type="ARBA" id="ARBA00023157"/>
    </source>
</evidence>
<dbReference type="GO" id="GO:0016020">
    <property type="term" value="C:membrane"/>
    <property type="evidence" value="ECO:0007669"/>
    <property type="project" value="UniProtKB-SubCell"/>
</dbReference>
<evidence type="ECO:0000256" key="6">
    <source>
        <dbReference type="ARBA" id="ARBA00023180"/>
    </source>
</evidence>
<protein>
    <recommendedName>
        <fullName evidence="11">Sushi domain-containing protein</fullName>
    </recommendedName>
</protein>
<keyword evidence="6" id="KW-0325">Glycoprotein</keyword>
<feature type="domain" description="Sushi" evidence="11">
    <location>
        <begin position="26"/>
        <end position="83"/>
    </location>
</feature>
<evidence type="ECO:0000256" key="3">
    <source>
        <dbReference type="ARBA" id="ARBA00022737"/>
    </source>
</evidence>
<gene>
    <name evidence="12" type="ORF">F7725_024837</name>
</gene>
<keyword evidence="7" id="KW-0768">Sushi</keyword>
<organism evidence="12 13">
    <name type="scientific">Dissostichus mawsoni</name>
    <name type="common">Antarctic cod</name>
    <dbReference type="NCBI Taxonomy" id="36200"/>
    <lineage>
        <taxon>Eukaryota</taxon>
        <taxon>Metazoa</taxon>
        <taxon>Chordata</taxon>
        <taxon>Craniata</taxon>
        <taxon>Vertebrata</taxon>
        <taxon>Euteleostomi</taxon>
        <taxon>Actinopterygii</taxon>
        <taxon>Neopterygii</taxon>
        <taxon>Teleostei</taxon>
        <taxon>Neoteleostei</taxon>
        <taxon>Acanthomorphata</taxon>
        <taxon>Eupercaria</taxon>
        <taxon>Perciformes</taxon>
        <taxon>Notothenioidei</taxon>
        <taxon>Nototheniidae</taxon>
        <taxon>Dissostichus</taxon>
    </lineage>
</organism>
<proteinExistence type="predicted"/>
<dbReference type="CDD" id="cd00033">
    <property type="entry name" value="CCP"/>
    <property type="match status" value="5"/>
</dbReference>
<feature type="disulfide bond" evidence="7">
    <location>
        <begin position="174"/>
        <end position="201"/>
    </location>
</feature>
<dbReference type="SUPFAM" id="SSF57535">
    <property type="entry name" value="Complement control module/SCR domain"/>
    <property type="match status" value="5"/>
</dbReference>
<dbReference type="InterPro" id="IPR051277">
    <property type="entry name" value="SEZ6_CSMD_C4BPB_Regulators"/>
</dbReference>
<evidence type="ECO:0000256" key="10">
    <source>
        <dbReference type="SAM" id="SignalP"/>
    </source>
</evidence>
<evidence type="ECO:0000313" key="12">
    <source>
        <dbReference type="EMBL" id="KAF3833633.1"/>
    </source>
</evidence>
<feature type="disulfide bond" evidence="7">
    <location>
        <begin position="115"/>
        <end position="142"/>
    </location>
</feature>
<comment type="caution">
    <text evidence="12">The sequence shown here is derived from an EMBL/GenBank/DDBJ whole genome shotgun (WGS) entry which is preliminary data.</text>
</comment>
<feature type="signal peptide" evidence="10">
    <location>
        <begin position="1"/>
        <end position="28"/>
    </location>
</feature>
<evidence type="ECO:0000256" key="8">
    <source>
        <dbReference type="SAM" id="MobiDB-lite"/>
    </source>
</evidence>
<dbReference type="SMART" id="SM00032">
    <property type="entry name" value="CCP"/>
    <property type="match status" value="5"/>
</dbReference>
<dbReference type="OrthoDB" id="5804959at2759"/>
<feature type="chain" id="PRO_5029825198" description="Sushi domain-containing protein" evidence="10">
    <location>
        <begin position="29"/>
        <end position="644"/>
    </location>
</feature>
<keyword evidence="9" id="KW-1133">Transmembrane helix</keyword>